<dbReference type="Proteomes" id="UP000807504">
    <property type="component" value="Unassembled WGS sequence"/>
</dbReference>
<evidence type="ECO:0000313" key="1">
    <source>
        <dbReference type="EMBL" id="KAF8773689.1"/>
    </source>
</evidence>
<dbReference type="AlphaFoldDB" id="A0A8T0ENB4"/>
<reference evidence="1" key="2">
    <citation type="submission" date="2020-06" db="EMBL/GenBank/DDBJ databases">
        <authorList>
            <person name="Sheffer M."/>
        </authorList>
    </citation>
    <scope>NUCLEOTIDE SEQUENCE</scope>
</reference>
<reference evidence="1" key="1">
    <citation type="journal article" date="2020" name="bioRxiv">
        <title>Chromosome-level reference genome of the European wasp spider Argiope bruennichi: a resource for studies on range expansion and evolutionary adaptation.</title>
        <authorList>
            <person name="Sheffer M.M."/>
            <person name="Hoppe A."/>
            <person name="Krehenwinkel H."/>
            <person name="Uhl G."/>
            <person name="Kuss A.W."/>
            <person name="Jensen L."/>
            <person name="Jensen C."/>
            <person name="Gillespie R.G."/>
            <person name="Hoff K.J."/>
            <person name="Prost S."/>
        </authorList>
    </citation>
    <scope>NUCLEOTIDE SEQUENCE</scope>
</reference>
<organism evidence="1 2">
    <name type="scientific">Argiope bruennichi</name>
    <name type="common">Wasp spider</name>
    <name type="synonym">Aranea bruennichi</name>
    <dbReference type="NCBI Taxonomy" id="94029"/>
    <lineage>
        <taxon>Eukaryota</taxon>
        <taxon>Metazoa</taxon>
        <taxon>Ecdysozoa</taxon>
        <taxon>Arthropoda</taxon>
        <taxon>Chelicerata</taxon>
        <taxon>Arachnida</taxon>
        <taxon>Araneae</taxon>
        <taxon>Araneomorphae</taxon>
        <taxon>Entelegynae</taxon>
        <taxon>Araneoidea</taxon>
        <taxon>Araneidae</taxon>
        <taxon>Argiope</taxon>
    </lineage>
</organism>
<accession>A0A8T0ENB4</accession>
<name>A0A8T0ENB4_ARGBR</name>
<proteinExistence type="predicted"/>
<evidence type="ECO:0000313" key="2">
    <source>
        <dbReference type="Proteomes" id="UP000807504"/>
    </source>
</evidence>
<comment type="caution">
    <text evidence="1">The sequence shown here is derived from an EMBL/GenBank/DDBJ whole genome shotgun (WGS) entry which is preliminary data.</text>
</comment>
<keyword evidence="2" id="KW-1185">Reference proteome</keyword>
<dbReference type="EMBL" id="JABXBU010002227">
    <property type="protein sequence ID" value="KAF8773689.1"/>
    <property type="molecule type" value="Genomic_DNA"/>
</dbReference>
<protein>
    <submittedName>
        <fullName evidence="1">Uncharacterized protein</fullName>
    </submittedName>
</protein>
<sequence>MRRAIEEYQSKAAMEATLQTIPGKRSKITNSHKFLLKNIGKKISGQFKYHHVGTITASLASYHRRVYRQIVFFSCLTEQEYESKMQDGTERTKHSLLEGFPDLAHFHLDGFAHKNPYVRVPKSLYSQKVTVCAAVSNVQLDPCIYVIQ</sequence>
<gene>
    <name evidence="1" type="ORF">HNY73_016324</name>
</gene>